<dbReference type="AlphaFoldDB" id="A0A2U3LX20"/>
<organism evidence="2 3">
    <name type="scientific">Candidatus Desulfosporosinus infrequens</name>
    <dbReference type="NCBI Taxonomy" id="2043169"/>
    <lineage>
        <taxon>Bacteria</taxon>
        <taxon>Bacillati</taxon>
        <taxon>Bacillota</taxon>
        <taxon>Clostridia</taxon>
        <taxon>Eubacteriales</taxon>
        <taxon>Desulfitobacteriaceae</taxon>
        <taxon>Desulfosporosinus</taxon>
    </lineage>
</organism>
<accession>A0A2U3LX20</accession>
<feature type="region of interest" description="Disordered" evidence="1">
    <location>
        <begin position="217"/>
        <end position="242"/>
    </location>
</feature>
<evidence type="ECO:0000313" key="3">
    <source>
        <dbReference type="Proteomes" id="UP000238916"/>
    </source>
</evidence>
<proteinExistence type="predicted"/>
<sequence>MGRGAQATLNGASSIIGNKGVQTTGKFALGATAAMTGAVMSSAMGGNAGVGAAVALGTGSYLGGKGGSLLAGAGGHAKGIAQTFTSGGSFKDVGQNIMAGSMQKGGALASAGWGLQSAVNKVSSAVGKGEVFSAPSYFKGNKVMLNNANRSMEQLRPQMEMAQAKYNHAKTYFGADSLEAQPSKIHYTNLKDKFSEYEADVALARVKMRSYGELKNYAAGRTGNGSGTSGGDVSYSTGRGHA</sequence>
<evidence type="ECO:0000313" key="2">
    <source>
        <dbReference type="EMBL" id="SPF56388.1"/>
    </source>
</evidence>
<name>A0A2U3LX20_9FIRM</name>
<gene>
    <name evidence="2" type="ORF">SBF1_9080001</name>
</gene>
<protein>
    <submittedName>
        <fullName evidence="2">Uncharacterized protein</fullName>
    </submittedName>
</protein>
<reference evidence="3" key="1">
    <citation type="submission" date="2018-02" db="EMBL/GenBank/DDBJ databases">
        <authorList>
            <person name="Hausmann B."/>
        </authorList>
    </citation>
    <scope>NUCLEOTIDE SEQUENCE [LARGE SCALE GENOMIC DNA]</scope>
    <source>
        <strain evidence="3">Peat soil MAG SbF1</strain>
    </source>
</reference>
<dbReference type="EMBL" id="OMOF01000899">
    <property type="protein sequence ID" value="SPF56388.1"/>
    <property type="molecule type" value="Genomic_DNA"/>
</dbReference>
<evidence type="ECO:0000256" key="1">
    <source>
        <dbReference type="SAM" id="MobiDB-lite"/>
    </source>
</evidence>
<dbReference type="Proteomes" id="UP000238916">
    <property type="component" value="Unassembled WGS sequence"/>
</dbReference>